<dbReference type="InterPro" id="IPR018833">
    <property type="entry name" value="Rv2993c-like_N"/>
</dbReference>
<protein>
    <submittedName>
        <fullName evidence="4">Fumarylacetoacetate hydrolase family protein</fullName>
        <ecNumber evidence="4">3.7.-.-</ecNumber>
    </submittedName>
</protein>
<evidence type="ECO:0000256" key="1">
    <source>
        <dbReference type="ARBA" id="ARBA00022723"/>
    </source>
</evidence>
<dbReference type="PANTHER" id="PTHR11820">
    <property type="entry name" value="ACYLPYRUVASE"/>
    <property type="match status" value="1"/>
</dbReference>
<dbReference type="SUPFAM" id="SSF56529">
    <property type="entry name" value="FAH"/>
    <property type="match status" value="1"/>
</dbReference>
<keyword evidence="1" id="KW-0479">Metal-binding</keyword>
<dbReference type="Pfam" id="PF10370">
    <property type="entry name" value="Rv2993c-like_N"/>
    <property type="match status" value="1"/>
</dbReference>
<reference evidence="5" key="1">
    <citation type="journal article" date="2019" name="Int. J. Syst. Evol. Microbiol.">
        <title>The Global Catalogue of Microorganisms (GCM) 10K type strain sequencing project: providing services to taxonomists for standard genome sequencing and annotation.</title>
        <authorList>
            <consortium name="The Broad Institute Genomics Platform"/>
            <consortium name="The Broad Institute Genome Sequencing Center for Infectious Disease"/>
            <person name="Wu L."/>
            <person name="Ma J."/>
        </authorList>
    </citation>
    <scope>NUCLEOTIDE SEQUENCE [LARGE SCALE GENOMIC DNA]</scope>
    <source>
        <strain evidence="5">TBRC 1826</strain>
    </source>
</reference>
<organism evidence="4 5">
    <name type="scientific">Nocardiopsis sediminis</name>
    <dbReference type="NCBI Taxonomy" id="1778267"/>
    <lineage>
        <taxon>Bacteria</taxon>
        <taxon>Bacillati</taxon>
        <taxon>Actinomycetota</taxon>
        <taxon>Actinomycetes</taxon>
        <taxon>Streptosporangiales</taxon>
        <taxon>Nocardiopsidaceae</taxon>
        <taxon>Nocardiopsis</taxon>
    </lineage>
</organism>
<evidence type="ECO:0000313" key="5">
    <source>
        <dbReference type="Proteomes" id="UP001595847"/>
    </source>
</evidence>
<dbReference type="EMBL" id="JBHSBH010000004">
    <property type="protein sequence ID" value="MFC3995180.1"/>
    <property type="molecule type" value="Genomic_DNA"/>
</dbReference>
<comment type="caution">
    <text evidence="4">The sequence shown here is derived from an EMBL/GenBank/DDBJ whole genome shotgun (WGS) entry which is preliminary data.</text>
</comment>
<name>A0ABV8FGC8_9ACTN</name>
<feature type="domain" description="Rv2993c-like N-terminal" evidence="3">
    <location>
        <begin position="1"/>
        <end position="61"/>
    </location>
</feature>
<dbReference type="RefSeq" id="WP_378530075.1">
    <property type="nucleotide sequence ID" value="NZ_JBHSBH010000004.1"/>
</dbReference>
<dbReference type="PANTHER" id="PTHR11820:SF7">
    <property type="entry name" value="ACYLPYRUVASE FAHD1, MITOCHONDRIAL"/>
    <property type="match status" value="1"/>
</dbReference>
<evidence type="ECO:0000313" key="4">
    <source>
        <dbReference type="EMBL" id="MFC3995180.1"/>
    </source>
</evidence>
<proteinExistence type="predicted"/>
<dbReference type="GO" id="GO:0016787">
    <property type="term" value="F:hydrolase activity"/>
    <property type="evidence" value="ECO:0007669"/>
    <property type="project" value="UniProtKB-KW"/>
</dbReference>
<dbReference type="Proteomes" id="UP001595847">
    <property type="component" value="Unassembled WGS sequence"/>
</dbReference>
<keyword evidence="5" id="KW-1185">Reference proteome</keyword>
<dbReference type="InterPro" id="IPR011234">
    <property type="entry name" value="Fumarylacetoacetase-like_C"/>
</dbReference>
<evidence type="ECO:0000259" key="2">
    <source>
        <dbReference type="Pfam" id="PF01557"/>
    </source>
</evidence>
<evidence type="ECO:0000259" key="3">
    <source>
        <dbReference type="Pfam" id="PF10370"/>
    </source>
</evidence>
<dbReference type="InterPro" id="IPR036663">
    <property type="entry name" value="Fumarylacetoacetase_C_sf"/>
</dbReference>
<feature type="domain" description="Fumarylacetoacetase-like C-terminal" evidence="2">
    <location>
        <begin position="66"/>
        <end position="267"/>
    </location>
</feature>
<gene>
    <name evidence="4" type="ORF">ACFOVU_04590</name>
</gene>
<dbReference type="Pfam" id="PF01557">
    <property type="entry name" value="FAA_hydrolase"/>
    <property type="match status" value="1"/>
</dbReference>
<dbReference type="EC" id="3.7.-.-" evidence="4"/>
<keyword evidence="4" id="KW-0378">Hydrolase</keyword>
<accession>A0ABV8FGC8</accession>
<dbReference type="Gene3D" id="3.90.850.10">
    <property type="entry name" value="Fumarylacetoacetase-like, C-terminal domain"/>
    <property type="match status" value="1"/>
</dbReference>
<dbReference type="Gene3D" id="2.30.30.370">
    <property type="entry name" value="FAH"/>
    <property type="match status" value="1"/>
</dbReference>
<sequence>MRIARFSSGDEVGFGLIDTDTDGDGDSGQLFVSRISGHPLMGEFRLTGERAKLEDVRLLSPVLPSKVVCIGKNYADHVAEMQDITGASTDEPVVFLKPSTAVAGPGDPVFHPAISERVDFEAELAIVIGRVCREVPPERAKDVIFGYTCANDVTARDLQKSDKQWTRGKGFDSFCPIGPWIETGLTLEEASDLRVTATLDGELKQDGRTSSFIHDIPALIAYVTSFMTLLPGDVLLTGTPAGVGPMRVGSEVTVSVERIGDLTNRVVTRD</sequence>